<evidence type="ECO:0000313" key="3">
    <source>
        <dbReference type="Proteomes" id="UP000504604"/>
    </source>
</evidence>
<dbReference type="FunFam" id="1.25.40.10:FF:000688">
    <property type="entry name" value="Pentatricopeptide repeat-containing protein"/>
    <property type="match status" value="1"/>
</dbReference>
<dbReference type="PROSITE" id="PS51375">
    <property type="entry name" value="PPR"/>
    <property type="match status" value="8"/>
</dbReference>
<dbReference type="RefSeq" id="XP_011096712.1">
    <property type="nucleotide sequence ID" value="XM_011098410.2"/>
</dbReference>
<feature type="repeat" description="PPR" evidence="2">
    <location>
        <begin position="619"/>
        <end position="654"/>
    </location>
</feature>
<dbReference type="Pfam" id="PF20431">
    <property type="entry name" value="E_motif"/>
    <property type="match status" value="1"/>
</dbReference>
<feature type="repeat" description="PPR" evidence="2">
    <location>
        <begin position="316"/>
        <end position="350"/>
    </location>
</feature>
<gene>
    <name evidence="4" type="primary">LOC105175817</name>
</gene>
<keyword evidence="1" id="KW-0677">Repeat</keyword>
<dbReference type="GO" id="GO:0009451">
    <property type="term" value="P:RNA modification"/>
    <property type="evidence" value="ECO:0007669"/>
    <property type="project" value="InterPro"/>
</dbReference>
<dbReference type="InterPro" id="IPR011990">
    <property type="entry name" value="TPR-like_helical_dom_sf"/>
</dbReference>
<dbReference type="Gramene" id="SIN_1006748.t">
    <property type="protein sequence ID" value="SIN_1006748.t.cds1"/>
    <property type="gene ID" value="SIN_1006748"/>
</dbReference>
<dbReference type="FunCoup" id="A0A6I9U7E1">
    <property type="interactions" value="243"/>
</dbReference>
<dbReference type="GeneID" id="105175817"/>
<reference evidence="4" key="1">
    <citation type="submission" date="2025-08" db="UniProtKB">
        <authorList>
            <consortium name="RefSeq"/>
        </authorList>
    </citation>
    <scope>IDENTIFICATION</scope>
</reference>
<evidence type="ECO:0000313" key="4">
    <source>
        <dbReference type="RefSeq" id="XP_011096712.1"/>
    </source>
</evidence>
<dbReference type="InterPro" id="IPR046848">
    <property type="entry name" value="E_motif"/>
</dbReference>
<dbReference type="PANTHER" id="PTHR47926:SF343">
    <property type="entry name" value="PENTACOTRIPEPTIDE-REPEAT REGION OF PRORP DOMAIN-CONTAINING PROTEIN"/>
    <property type="match status" value="1"/>
</dbReference>
<name>A0A6I9U7E1_SESIN</name>
<dbReference type="FunFam" id="1.25.40.10:FF:000285">
    <property type="entry name" value="Pentatricopeptide repeat-containing protein, chloroplastic"/>
    <property type="match status" value="1"/>
</dbReference>
<evidence type="ECO:0000256" key="2">
    <source>
        <dbReference type="PROSITE-ProRule" id="PRU00708"/>
    </source>
</evidence>
<dbReference type="Pfam" id="PF01535">
    <property type="entry name" value="PPR"/>
    <property type="match status" value="4"/>
</dbReference>
<dbReference type="Gene3D" id="1.25.40.10">
    <property type="entry name" value="Tetratricopeptide repeat domain"/>
    <property type="match status" value="6"/>
</dbReference>
<dbReference type="InterPro" id="IPR002885">
    <property type="entry name" value="PPR_rpt"/>
</dbReference>
<dbReference type="FunFam" id="1.25.40.10:FF:000090">
    <property type="entry name" value="Pentatricopeptide repeat-containing protein, chloroplastic"/>
    <property type="match status" value="1"/>
</dbReference>
<accession>A0A6I9U7E1</accession>
<dbReference type="FunFam" id="1.25.40.10:FF:000782">
    <property type="entry name" value="Pentatricopeptide repeat-containing protein"/>
    <property type="match status" value="1"/>
</dbReference>
<dbReference type="InterPro" id="IPR046960">
    <property type="entry name" value="PPR_At4g14850-like_plant"/>
</dbReference>
<dbReference type="NCBIfam" id="TIGR00756">
    <property type="entry name" value="PPR"/>
    <property type="match status" value="10"/>
</dbReference>
<feature type="repeat" description="PPR" evidence="2">
    <location>
        <begin position="483"/>
        <end position="517"/>
    </location>
</feature>
<organism evidence="3 4">
    <name type="scientific">Sesamum indicum</name>
    <name type="common">Oriental sesame</name>
    <name type="synonym">Sesamum orientale</name>
    <dbReference type="NCBI Taxonomy" id="4182"/>
    <lineage>
        <taxon>Eukaryota</taxon>
        <taxon>Viridiplantae</taxon>
        <taxon>Streptophyta</taxon>
        <taxon>Embryophyta</taxon>
        <taxon>Tracheophyta</taxon>
        <taxon>Spermatophyta</taxon>
        <taxon>Magnoliopsida</taxon>
        <taxon>eudicotyledons</taxon>
        <taxon>Gunneridae</taxon>
        <taxon>Pentapetalae</taxon>
        <taxon>asterids</taxon>
        <taxon>lamiids</taxon>
        <taxon>Lamiales</taxon>
        <taxon>Pedaliaceae</taxon>
        <taxon>Sesamum</taxon>
    </lineage>
</organism>
<dbReference type="PANTHER" id="PTHR47926">
    <property type="entry name" value="PENTATRICOPEPTIDE REPEAT-CONTAINING PROTEIN"/>
    <property type="match status" value="1"/>
</dbReference>
<protein>
    <submittedName>
        <fullName evidence="4">Pentatricopeptide repeat-containing protein At4g20770</fullName>
    </submittedName>
</protein>
<feature type="repeat" description="PPR" evidence="2">
    <location>
        <begin position="203"/>
        <end position="237"/>
    </location>
</feature>
<feature type="repeat" description="PPR" evidence="2">
    <location>
        <begin position="584"/>
        <end position="618"/>
    </location>
</feature>
<sequence>MQIKTAAYLANVLQFLIDHKGHRAGKLVQAHILRTNQFANTFLVNRLIELHSKCGDTAAARRLFDQMPLNNIFSYHAILNAYCKLNDLDNAYELFDRMPEGNAVSWNLIISMSSRNGDREKALGSYYSMRMSGFLPTRFTLASVLSASGGLGNVECGRECHGVAIKLGLDTNLYVGNALLGMYVKCESIADAVVVFKDLPQHNEVSFTSMMEGLVEGDRIDEAFDMFRLMHRVGIIDCVSLSSVLGVCSKSAVEEFLVNDGNEKGLKMHGKQIHGLVIKLGFEGDLHINNSLLDMYAKHGYMECAEMLFNSMLEVSVVSWNVMIAGYGKQYHKEKAVECMERMRNCGFEPDEITYVNMLAACLKSGDVEAGLKIFNSMSLPSLTSWNAILSGYSQNEYHQEALMLFREMQFRKVRPDRTTFAIVLSSCAVMGLLEGGKQIHAALLKAEFCTDLYVTSGLIGVYSKCGNIEAAKHIFNTVPQHDIVCWNSMLSGLSLNSLDKDSLNFFQQMLGKGLLPTEFSYTTVLNCCSSLTSLLQGRQVHSLIVKNGHANDVYVGTALIDMYCKCGDVDGARQFFDMMPSKSTVTWNEMIHGYALSGRGDDAVNLFGDMIHTGFKPDSITYVAVLTACSHSGLVDAGLKIFNSMQQAHGLEPLSDHYTCIIDSLGRAGRFSEVEEIIDKMPCKDDPVIWEVLLSSCRVHANVNLARRAARELFRLDRNNSAPYALLANMYSSLDRWDDVKDVRGIMKEWQVSKEPGYSWV</sequence>
<dbReference type="OrthoDB" id="185373at2759"/>
<evidence type="ECO:0000256" key="1">
    <source>
        <dbReference type="ARBA" id="ARBA00022737"/>
    </source>
</evidence>
<feature type="repeat" description="PPR" evidence="2">
    <location>
        <begin position="71"/>
        <end position="105"/>
    </location>
</feature>
<dbReference type="Pfam" id="PF12854">
    <property type="entry name" value="PPR_1"/>
    <property type="match status" value="2"/>
</dbReference>
<feature type="repeat" description="PPR" evidence="2">
    <location>
        <begin position="553"/>
        <end position="583"/>
    </location>
</feature>
<proteinExistence type="predicted"/>
<dbReference type="InParanoid" id="A0A6I9U7E1"/>
<dbReference type="KEGG" id="sind:105175817"/>
<feature type="repeat" description="PPR" evidence="2">
    <location>
        <begin position="382"/>
        <end position="416"/>
    </location>
</feature>
<keyword evidence="3" id="KW-1185">Reference proteome</keyword>
<dbReference type="Pfam" id="PF13041">
    <property type="entry name" value="PPR_2"/>
    <property type="match status" value="4"/>
</dbReference>
<dbReference type="AlphaFoldDB" id="A0A6I9U7E1"/>
<dbReference type="Proteomes" id="UP000504604">
    <property type="component" value="Linkage group LG12"/>
</dbReference>
<dbReference type="GO" id="GO:0003723">
    <property type="term" value="F:RNA binding"/>
    <property type="evidence" value="ECO:0007669"/>
    <property type="project" value="InterPro"/>
</dbReference>